<dbReference type="SUPFAM" id="SSF101898">
    <property type="entry name" value="NHL repeat"/>
    <property type="match status" value="1"/>
</dbReference>
<dbReference type="InterPro" id="IPR011042">
    <property type="entry name" value="6-blade_b-propeller_TolB-like"/>
</dbReference>
<reference evidence="1 2" key="1">
    <citation type="submission" date="2024-10" db="EMBL/GenBank/DDBJ databases">
        <title>The Natural Products Discovery Center: Release of the First 8490 Sequenced Strains for Exploring Actinobacteria Biosynthetic Diversity.</title>
        <authorList>
            <person name="Kalkreuter E."/>
            <person name="Kautsar S.A."/>
            <person name="Yang D."/>
            <person name="Bader C.D."/>
            <person name="Teijaro C.N."/>
            <person name="Fluegel L."/>
            <person name="Davis C.M."/>
            <person name="Simpson J.R."/>
            <person name="Lauterbach L."/>
            <person name="Steele A.D."/>
            <person name="Gui C."/>
            <person name="Meng S."/>
            <person name="Li G."/>
            <person name="Viehrig K."/>
            <person name="Ye F."/>
            <person name="Su P."/>
            <person name="Kiefer A.F."/>
            <person name="Nichols A."/>
            <person name="Cepeda A.J."/>
            <person name="Yan W."/>
            <person name="Fan B."/>
            <person name="Jiang Y."/>
            <person name="Adhikari A."/>
            <person name="Zheng C.-J."/>
            <person name="Schuster L."/>
            <person name="Cowan T.M."/>
            <person name="Smanski M.J."/>
            <person name="Chevrette M.G."/>
            <person name="De Carvalho L.P.S."/>
            <person name="Shen B."/>
        </authorList>
    </citation>
    <scope>NUCLEOTIDE SEQUENCE [LARGE SCALE GENOMIC DNA]</scope>
    <source>
        <strain evidence="1 2">NPDC002593</strain>
    </source>
</reference>
<dbReference type="Proteomes" id="UP001601992">
    <property type="component" value="Unassembled WGS sequence"/>
</dbReference>
<comment type="caution">
    <text evidence="1">The sequence shown here is derived from an EMBL/GenBank/DDBJ whole genome shotgun (WGS) entry which is preliminary data.</text>
</comment>
<name>A0ABW6S856_9NOCA</name>
<proteinExistence type="predicted"/>
<evidence type="ECO:0000313" key="1">
    <source>
        <dbReference type="EMBL" id="MFF3571640.1"/>
    </source>
</evidence>
<evidence type="ECO:0000313" key="2">
    <source>
        <dbReference type="Proteomes" id="UP001601992"/>
    </source>
</evidence>
<keyword evidence="2" id="KW-1185">Reference proteome</keyword>
<protein>
    <recommendedName>
        <fullName evidence="3">SMP-30/Gluconolaconase/LRE-like region-containing protein</fullName>
    </recommendedName>
</protein>
<dbReference type="RefSeq" id="WP_051193517.1">
    <property type="nucleotide sequence ID" value="NZ_JBIAQY010000010.1"/>
</dbReference>
<gene>
    <name evidence="1" type="ORF">ACFYXQ_28070</name>
</gene>
<organism evidence="1 2">
    <name type="scientific">Nocardia jiangxiensis</name>
    <dbReference type="NCBI Taxonomy" id="282685"/>
    <lineage>
        <taxon>Bacteria</taxon>
        <taxon>Bacillati</taxon>
        <taxon>Actinomycetota</taxon>
        <taxon>Actinomycetes</taxon>
        <taxon>Mycobacteriales</taxon>
        <taxon>Nocardiaceae</taxon>
        <taxon>Nocardia</taxon>
    </lineage>
</organism>
<accession>A0ABW6S856</accession>
<dbReference type="EMBL" id="JBIAQY010000010">
    <property type="protein sequence ID" value="MFF3571640.1"/>
    <property type="molecule type" value="Genomic_DNA"/>
</dbReference>
<sequence length="150" mass="16264">MTADGVWLYWAAPTGPFRRIRTDILRDANLSDDELAAHVEQLANIPLSGGCAMDTAGNLYISDIDNHRILLLQPSGKLVTMASDPRLLSPDGGFIGSDRRLYVPAPQTERTQLFGNPTDLTTKPFQILSLALPKSFDGTGLGDAVTGRLR</sequence>
<dbReference type="Gene3D" id="2.120.10.30">
    <property type="entry name" value="TolB, C-terminal domain"/>
    <property type="match status" value="1"/>
</dbReference>
<evidence type="ECO:0008006" key="3">
    <source>
        <dbReference type="Google" id="ProtNLM"/>
    </source>
</evidence>